<name>A0A933NX15_9HYPH</name>
<dbReference type="SUPFAM" id="SSF53850">
    <property type="entry name" value="Periplasmic binding protein-like II"/>
    <property type="match status" value="1"/>
</dbReference>
<dbReference type="EMBL" id="JACRAF010000031">
    <property type="protein sequence ID" value="MBI4922459.1"/>
    <property type="molecule type" value="Genomic_DNA"/>
</dbReference>
<dbReference type="PANTHER" id="PTHR43649">
    <property type="entry name" value="ARABINOSE-BINDING PROTEIN-RELATED"/>
    <property type="match status" value="1"/>
</dbReference>
<evidence type="ECO:0000256" key="3">
    <source>
        <dbReference type="ARBA" id="ARBA00022764"/>
    </source>
</evidence>
<dbReference type="GO" id="GO:0042597">
    <property type="term" value="C:periplasmic space"/>
    <property type="evidence" value="ECO:0007669"/>
    <property type="project" value="UniProtKB-SubCell"/>
</dbReference>
<dbReference type="AlphaFoldDB" id="A0A933NX15"/>
<dbReference type="InterPro" id="IPR006059">
    <property type="entry name" value="SBP"/>
</dbReference>
<evidence type="ECO:0000256" key="1">
    <source>
        <dbReference type="ARBA" id="ARBA00004418"/>
    </source>
</evidence>
<evidence type="ECO:0000256" key="2">
    <source>
        <dbReference type="ARBA" id="ARBA00008520"/>
    </source>
</evidence>
<sequence>MKLTKAILLGALFAVGGAALPAQAATTLEYWTWNNEGDYVKVDAAAVQRFEAAHPDVAVEVTYVPYADYMTKLKAALAAGQPPAIFQVPWDSGFRDLAASGKLAPMSGVLANGFPAINQSAKDFVTLDGEIWALPLDLNTLQIAYNKDAFAKLGLAPPTTTDELKAVANALNDAGTFGIALGTKDKWAGGDTWFAQLTYTDPTGRKLPDADAGTVKWDDAAFTAAGDRVADLVAAGVFAPGANSMGAFNESLDLFVSGASAMFYPVGNFISGGINDKVAGAFQWDLFPFPGDAGTTPTPTGGIARMFALPAGGASNDAAADFLRTLTDEDGAATLMQYNFIPSWPVDVPADASPLYKNFLAAQTNARSRTIYTPPVNAALLDGMQAIFDGRGRGAELTDALAAAH</sequence>
<evidence type="ECO:0000256" key="4">
    <source>
        <dbReference type="SAM" id="SignalP"/>
    </source>
</evidence>
<protein>
    <submittedName>
        <fullName evidence="5">Extracellular solute-binding protein</fullName>
    </submittedName>
</protein>
<organism evidence="5 6">
    <name type="scientific">Devosia nanyangense</name>
    <dbReference type="NCBI Taxonomy" id="1228055"/>
    <lineage>
        <taxon>Bacteria</taxon>
        <taxon>Pseudomonadati</taxon>
        <taxon>Pseudomonadota</taxon>
        <taxon>Alphaproteobacteria</taxon>
        <taxon>Hyphomicrobiales</taxon>
        <taxon>Devosiaceae</taxon>
        <taxon>Devosia</taxon>
    </lineage>
</organism>
<keyword evidence="3" id="KW-0574">Periplasm</keyword>
<dbReference type="Gene3D" id="3.40.190.10">
    <property type="entry name" value="Periplasmic binding protein-like II"/>
    <property type="match status" value="2"/>
</dbReference>
<gene>
    <name evidence="5" type="ORF">HY834_11975</name>
</gene>
<evidence type="ECO:0000313" key="6">
    <source>
        <dbReference type="Proteomes" id="UP000782610"/>
    </source>
</evidence>
<dbReference type="Proteomes" id="UP000782610">
    <property type="component" value="Unassembled WGS sequence"/>
</dbReference>
<comment type="subcellular location">
    <subcellularLocation>
        <location evidence="1">Periplasm</location>
    </subcellularLocation>
</comment>
<feature type="chain" id="PRO_5037863767" evidence="4">
    <location>
        <begin position="25"/>
        <end position="405"/>
    </location>
</feature>
<proteinExistence type="inferred from homology"/>
<evidence type="ECO:0000313" key="5">
    <source>
        <dbReference type="EMBL" id="MBI4922459.1"/>
    </source>
</evidence>
<accession>A0A933NX15</accession>
<feature type="signal peptide" evidence="4">
    <location>
        <begin position="1"/>
        <end position="24"/>
    </location>
</feature>
<dbReference type="InterPro" id="IPR050490">
    <property type="entry name" value="Bact_solute-bd_prot1"/>
</dbReference>
<comment type="similarity">
    <text evidence="2">Belongs to the bacterial solute-binding protein 1 family.</text>
</comment>
<comment type="caution">
    <text evidence="5">The sequence shown here is derived from an EMBL/GenBank/DDBJ whole genome shotgun (WGS) entry which is preliminary data.</text>
</comment>
<keyword evidence="4" id="KW-0732">Signal</keyword>
<dbReference type="Pfam" id="PF01547">
    <property type="entry name" value="SBP_bac_1"/>
    <property type="match status" value="1"/>
</dbReference>
<reference evidence="5" key="1">
    <citation type="submission" date="2020-07" db="EMBL/GenBank/DDBJ databases">
        <title>Huge and variable diversity of episymbiotic CPR bacteria and DPANN archaea in groundwater ecosystems.</title>
        <authorList>
            <person name="He C.Y."/>
            <person name="Keren R."/>
            <person name="Whittaker M."/>
            <person name="Farag I.F."/>
            <person name="Doudna J."/>
            <person name="Cate J.H.D."/>
            <person name="Banfield J.F."/>
        </authorList>
    </citation>
    <scope>NUCLEOTIDE SEQUENCE</scope>
    <source>
        <strain evidence="5">NC_groundwater_1586_Pr3_B-0.1um_66_15</strain>
    </source>
</reference>